<evidence type="ECO:0000313" key="3">
    <source>
        <dbReference type="Proteomes" id="UP000308230"/>
    </source>
</evidence>
<dbReference type="Pfam" id="PF21095">
    <property type="entry name" value="CarD_C"/>
    <property type="match status" value="1"/>
</dbReference>
<dbReference type="InterPro" id="IPR048792">
    <property type="entry name" value="CarD_C"/>
</dbReference>
<dbReference type="Proteomes" id="UP000308230">
    <property type="component" value="Unassembled WGS sequence"/>
</dbReference>
<keyword evidence="3" id="KW-1185">Reference proteome</keyword>
<dbReference type="Pfam" id="PF02559">
    <property type="entry name" value="CarD_TRCF_RID"/>
    <property type="match status" value="1"/>
</dbReference>
<dbReference type="OrthoDB" id="9786074at2"/>
<reference evidence="2 3" key="1">
    <citation type="submission" date="2019-04" db="EMBL/GenBank/DDBJ databases">
        <title>Bacillus caeni sp. nov., a bacterium isolated from mangrove sediment.</title>
        <authorList>
            <person name="Huang H."/>
            <person name="Mo K."/>
            <person name="Hu Y."/>
        </authorList>
    </citation>
    <scope>NUCLEOTIDE SEQUENCE [LARGE SCALE GENOMIC DNA]</scope>
    <source>
        <strain evidence="2 3">HB172195</strain>
    </source>
</reference>
<dbReference type="InterPro" id="IPR036101">
    <property type="entry name" value="CarD-like/TRCF_RID_sf"/>
</dbReference>
<evidence type="ECO:0000313" key="2">
    <source>
        <dbReference type="EMBL" id="TLS35050.1"/>
    </source>
</evidence>
<feature type="domain" description="CarD-like/TRCF RNAP-interacting" evidence="1">
    <location>
        <begin position="1"/>
        <end position="111"/>
    </location>
</feature>
<comment type="caution">
    <text evidence="2">The sequence shown here is derived from an EMBL/GenBank/DDBJ whole genome shotgun (WGS) entry which is preliminary data.</text>
</comment>
<dbReference type="Gene3D" id="2.40.10.170">
    <property type="match status" value="1"/>
</dbReference>
<dbReference type="RefSeq" id="WP_138129569.1">
    <property type="nucleotide sequence ID" value="NZ_SWLG01000031.1"/>
</dbReference>
<protein>
    <submittedName>
        <fullName evidence="2">CarD family transcriptional regulator</fullName>
    </submittedName>
</protein>
<accession>A0A5R9EYC5</accession>
<dbReference type="InterPro" id="IPR052531">
    <property type="entry name" value="CarD-like_regulator"/>
</dbReference>
<organism evidence="2 3">
    <name type="scientific">Exobacillus caeni</name>
    <dbReference type="NCBI Taxonomy" id="2574798"/>
    <lineage>
        <taxon>Bacteria</taxon>
        <taxon>Bacillati</taxon>
        <taxon>Bacillota</taxon>
        <taxon>Bacilli</taxon>
        <taxon>Bacillales</taxon>
        <taxon>Guptibacillaceae</taxon>
        <taxon>Exobacillus</taxon>
    </lineage>
</organism>
<dbReference type="SUPFAM" id="SSF141259">
    <property type="entry name" value="CarD-like"/>
    <property type="match status" value="1"/>
</dbReference>
<sequence>MFEVGEKIVYPMHGASIVKGIEDKEILGETVKYYVISTLVNNIQVMIPVEKALDLGIRGPIDADSLEELLSTLKDEDFDPSENPKHRYRDNLNKLKTGDIHQGVEVIRTLTVLSKTKKLGTQDKKMLDNAQQLFISELMLVKDIAYDEATSLLKEAIEV</sequence>
<dbReference type="Gene3D" id="1.20.58.1290">
    <property type="entry name" value="CarD-like, C-terminal domain"/>
    <property type="match status" value="1"/>
</dbReference>
<dbReference type="EMBL" id="SWLG01000031">
    <property type="protein sequence ID" value="TLS35050.1"/>
    <property type="molecule type" value="Genomic_DNA"/>
</dbReference>
<dbReference type="PANTHER" id="PTHR38447">
    <property type="entry name" value="TRANSCRIPTION FACTOR YDEB-RELATED"/>
    <property type="match status" value="1"/>
</dbReference>
<dbReference type="InterPro" id="IPR003711">
    <property type="entry name" value="CarD-like/TRCF_RID"/>
</dbReference>
<dbReference type="AlphaFoldDB" id="A0A5R9EYC5"/>
<proteinExistence type="predicted"/>
<evidence type="ECO:0000259" key="1">
    <source>
        <dbReference type="SMART" id="SM01058"/>
    </source>
</evidence>
<dbReference type="PANTHER" id="PTHR38447:SF1">
    <property type="entry name" value="RNA POLYMERASE-BINDING TRANSCRIPTION FACTOR CARD"/>
    <property type="match status" value="1"/>
</dbReference>
<name>A0A5R9EYC5_9BACL</name>
<gene>
    <name evidence="2" type="ORF">FCL54_22600</name>
</gene>
<dbReference type="InterPro" id="IPR042215">
    <property type="entry name" value="CarD-like_C"/>
</dbReference>
<dbReference type="GO" id="GO:0009303">
    <property type="term" value="P:rRNA transcription"/>
    <property type="evidence" value="ECO:0007669"/>
    <property type="project" value="TreeGrafter"/>
</dbReference>
<dbReference type="SMART" id="SM01058">
    <property type="entry name" value="CarD_TRCF"/>
    <property type="match status" value="1"/>
</dbReference>